<proteinExistence type="predicted"/>
<dbReference type="Proteomes" id="UP000030011">
    <property type="component" value="Unassembled WGS sequence"/>
</dbReference>
<dbReference type="OrthoDB" id="3239945at2"/>
<dbReference type="SUPFAM" id="SSF55729">
    <property type="entry name" value="Acyl-CoA N-acyltransferases (Nat)"/>
    <property type="match status" value="1"/>
</dbReference>
<name>A0A0A0JP70_9MICO</name>
<dbReference type="CDD" id="cd04301">
    <property type="entry name" value="NAT_SF"/>
    <property type="match status" value="1"/>
</dbReference>
<comment type="caution">
    <text evidence="2">The sequence shown here is derived from an EMBL/GenBank/DDBJ whole genome shotgun (WGS) entry which is preliminary data.</text>
</comment>
<dbReference type="STRING" id="1385521.N803_01705"/>
<evidence type="ECO:0000313" key="2">
    <source>
        <dbReference type="EMBL" id="KGN39235.1"/>
    </source>
</evidence>
<gene>
    <name evidence="2" type="ORF">N803_01705</name>
</gene>
<dbReference type="PROSITE" id="PS51186">
    <property type="entry name" value="GNAT"/>
    <property type="match status" value="1"/>
</dbReference>
<dbReference type="eggNOG" id="COG1247">
    <property type="taxonomic scope" value="Bacteria"/>
</dbReference>
<keyword evidence="2" id="KW-0808">Transferase</keyword>
<dbReference type="Gene3D" id="3.40.630.30">
    <property type="match status" value="1"/>
</dbReference>
<sequence>MNDRPDYVVKPANAVPFDDIQTVFGGRGDAHGCQCQWFKLAPKESLGRVGIDELRARLEEQSRCGHPRARATTGLVAYNGDDPVGWIAVEPRTAYTSMVRNGKVPWEGRDENREDPSVWAVTCFVARVGHRKRGVSRALLAAAVEHARARGATAIEGYPMASAQGAITGELFVGLEPVFADAGFDVVTRPTKRRVVMRLNLV</sequence>
<reference evidence="2 3" key="1">
    <citation type="submission" date="2013-08" db="EMBL/GenBank/DDBJ databases">
        <title>The genome sequence of Knoellia subterranea.</title>
        <authorList>
            <person name="Zhu W."/>
            <person name="Wang G."/>
        </authorList>
    </citation>
    <scope>NUCLEOTIDE SEQUENCE [LARGE SCALE GENOMIC DNA]</scope>
    <source>
        <strain evidence="2 3">KCTC 19937</strain>
    </source>
</reference>
<dbReference type="AlphaFoldDB" id="A0A0A0JP70"/>
<dbReference type="EMBL" id="AVPK01000001">
    <property type="protein sequence ID" value="KGN39235.1"/>
    <property type="molecule type" value="Genomic_DNA"/>
</dbReference>
<keyword evidence="3" id="KW-1185">Reference proteome</keyword>
<dbReference type="RefSeq" id="WP_035902039.1">
    <property type="nucleotide sequence ID" value="NZ_AVPK01000001.1"/>
</dbReference>
<organism evidence="2 3">
    <name type="scientific">Knoellia subterranea KCTC 19937</name>
    <dbReference type="NCBI Taxonomy" id="1385521"/>
    <lineage>
        <taxon>Bacteria</taxon>
        <taxon>Bacillati</taxon>
        <taxon>Actinomycetota</taxon>
        <taxon>Actinomycetes</taxon>
        <taxon>Micrococcales</taxon>
        <taxon>Intrasporangiaceae</taxon>
        <taxon>Knoellia</taxon>
    </lineage>
</organism>
<protein>
    <submittedName>
        <fullName evidence="2">N-acetyltransferase GCN5</fullName>
    </submittedName>
</protein>
<dbReference type="GO" id="GO:0016747">
    <property type="term" value="F:acyltransferase activity, transferring groups other than amino-acyl groups"/>
    <property type="evidence" value="ECO:0007669"/>
    <property type="project" value="InterPro"/>
</dbReference>
<accession>A0A0A0JP70</accession>
<evidence type="ECO:0000313" key="3">
    <source>
        <dbReference type="Proteomes" id="UP000030011"/>
    </source>
</evidence>
<feature type="domain" description="N-acetyltransferase" evidence="1">
    <location>
        <begin position="7"/>
        <end position="202"/>
    </location>
</feature>
<evidence type="ECO:0000259" key="1">
    <source>
        <dbReference type="PROSITE" id="PS51186"/>
    </source>
</evidence>
<dbReference type="Pfam" id="PF00583">
    <property type="entry name" value="Acetyltransf_1"/>
    <property type="match status" value="1"/>
</dbReference>
<dbReference type="InterPro" id="IPR000182">
    <property type="entry name" value="GNAT_dom"/>
</dbReference>
<dbReference type="InterPro" id="IPR016181">
    <property type="entry name" value="Acyl_CoA_acyltransferase"/>
</dbReference>